<protein>
    <submittedName>
        <fullName evidence="1">Uncharacterized protein</fullName>
    </submittedName>
</protein>
<accession>A0A657IUT9</accession>
<dbReference type="AlphaFoldDB" id="A0A657IUT9"/>
<dbReference type="EMBL" id="LWGZ01000523">
    <property type="protein sequence ID" value="OAX60459.1"/>
    <property type="molecule type" value="Genomic_DNA"/>
</dbReference>
<dbReference type="Proteomes" id="UP000092021">
    <property type="component" value="Unassembled WGS sequence"/>
</dbReference>
<name>A0A657IUT9_9MICC</name>
<proteinExistence type="predicted"/>
<organism evidence="1 2">
    <name type="scientific">Rothia kristinae</name>
    <dbReference type="NCBI Taxonomy" id="37923"/>
    <lineage>
        <taxon>Bacteria</taxon>
        <taxon>Bacillati</taxon>
        <taxon>Actinomycetota</taxon>
        <taxon>Actinomycetes</taxon>
        <taxon>Micrococcales</taxon>
        <taxon>Micrococcaceae</taxon>
        <taxon>Rothia</taxon>
    </lineage>
</organism>
<sequence>MTGVFWPSGEIPPTTYPLRFCATAGSAMLADFQPIAAAAAFMSSFPATGTTPRANWPSWVIIRVLYTWPGSRPSLAAASAPKPAPSSCS</sequence>
<reference evidence="1 2" key="1">
    <citation type="submission" date="2016-04" db="EMBL/GenBank/DDBJ databases">
        <title>Identification of putative biosynthetic pathways for the production of bioactive secondary metabolites by the marine actinomycete Kocuria kristinae RUTW2-3.</title>
        <authorList>
            <person name="Waterworth S.C."/>
            <person name="Walmsley T.A."/>
            <person name="Matongo T."/>
            <person name="Davies-Coleman M.T."/>
            <person name="Dorrington R.A."/>
        </authorList>
    </citation>
    <scope>NUCLEOTIDE SEQUENCE [LARGE SCALE GENOMIC DNA]</scope>
    <source>
        <strain evidence="1 2">RUTW4-5</strain>
    </source>
</reference>
<evidence type="ECO:0000313" key="2">
    <source>
        <dbReference type="Proteomes" id="UP000092021"/>
    </source>
</evidence>
<comment type="caution">
    <text evidence="1">The sequence shown here is derived from an EMBL/GenBank/DDBJ whole genome shotgun (WGS) entry which is preliminary data.</text>
</comment>
<gene>
    <name evidence="1" type="ORF">A5N15_06030</name>
</gene>
<evidence type="ECO:0000313" key="1">
    <source>
        <dbReference type="EMBL" id="OAX60459.1"/>
    </source>
</evidence>